<dbReference type="Pfam" id="PF02884">
    <property type="entry name" value="Lyase_8_C"/>
    <property type="match status" value="1"/>
</dbReference>
<reference evidence="9" key="1">
    <citation type="journal article" date="2019" name="Int. J. Syst. Evol. Microbiol.">
        <title>The Global Catalogue of Microorganisms (GCM) 10K type strain sequencing project: providing services to taxonomists for standard genome sequencing and annotation.</title>
        <authorList>
            <consortium name="The Broad Institute Genomics Platform"/>
            <consortium name="The Broad Institute Genome Sequencing Center for Infectious Disease"/>
            <person name="Wu L."/>
            <person name="Ma J."/>
        </authorList>
    </citation>
    <scope>NUCLEOTIDE SEQUENCE [LARGE SCALE GENOMIC DNA]</scope>
    <source>
        <strain evidence="9">JCM 18324</strain>
    </source>
</reference>
<feature type="chain" id="PRO_5046966042" evidence="4">
    <location>
        <begin position="25"/>
        <end position="864"/>
    </location>
</feature>
<organism evidence="8 9">
    <name type="scientific">Streptomyces sanyensis</name>
    <dbReference type="NCBI Taxonomy" id="568869"/>
    <lineage>
        <taxon>Bacteria</taxon>
        <taxon>Bacillati</taxon>
        <taxon>Actinomycetota</taxon>
        <taxon>Actinomycetes</taxon>
        <taxon>Kitasatosporales</taxon>
        <taxon>Streptomycetaceae</taxon>
        <taxon>Streptomyces</taxon>
    </lineage>
</organism>
<dbReference type="GO" id="GO:0016829">
    <property type="term" value="F:lyase activity"/>
    <property type="evidence" value="ECO:0007669"/>
    <property type="project" value="UniProtKB-KW"/>
</dbReference>
<dbReference type="InterPro" id="IPR011013">
    <property type="entry name" value="Gal_mutarotase_sf_dom"/>
</dbReference>
<dbReference type="InterPro" id="IPR012970">
    <property type="entry name" value="Lyase_8_alpha_N"/>
</dbReference>
<keyword evidence="9" id="KW-1185">Reference proteome</keyword>
<dbReference type="InterPro" id="IPR008929">
    <property type="entry name" value="Chondroitin_lyas"/>
</dbReference>
<protein>
    <submittedName>
        <fullName evidence="8">Polysaccharide lyase 8 family protein</fullName>
    </submittedName>
</protein>
<dbReference type="InterPro" id="IPR003159">
    <property type="entry name" value="Lyase_8_central_dom"/>
</dbReference>
<name>A0ABP9AJ00_9ACTN</name>
<evidence type="ECO:0000313" key="9">
    <source>
        <dbReference type="Proteomes" id="UP001501147"/>
    </source>
</evidence>
<dbReference type="PANTHER" id="PTHR38481:SF1">
    <property type="entry name" value="HYALURONATE LYASE"/>
    <property type="match status" value="1"/>
</dbReference>
<evidence type="ECO:0000256" key="4">
    <source>
        <dbReference type="SAM" id="SignalP"/>
    </source>
</evidence>
<comment type="similarity">
    <text evidence="1">Belongs to the polysaccharide lyase 8 family.</text>
</comment>
<dbReference type="Gene3D" id="2.60.220.10">
    <property type="entry name" value="Polysaccharide lyase family 8-like, C-terminal"/>
    <property type="match status" value="1"/>
</dbReference>
<dbReference type="SUPFAM" id="SSF74650">
    <property type="entry name" value="Galactose mutarotase-like"/>
    <property type="match status" value="1"/>
</dbReference>
<dbReference type="Gene3D" id="2.70.98.10">
    <property type="match status" value="1"/>
</dbReference>
<dbReference type="InterPro" id="IPR011071">
    <property type="entry name" value="Lyase_8-like_C"/>
</dbReference>
<dbReference type="PANTHER" id="PTHR38481">
    <property type="entry name" value="HYALURONATE LYASE"/>
    <property type="match status" value="1"/>
</dbReference>
<feature type="domain" description="Polysaccharide lyase family 8 C-terminal" evidence="6">
    <location>
        <begin position="749"/>
        <end position="815"/>
    </location>
</feature>
<dbReference type="Pfam" id="PF08124">
    <property type="entry name" value="Lyase_8_N"/>
    <property type="match status" value="1"/>
</dbReference>
<dbReference type="Pfam" id="PF02278">
    <property type="entry name" value="Lyase_8"/>
    <property type="match status" value="1"/>
</dbReference>
<evidence type="ECO:0000259" key="7">
    <source>
        <dbReference type="Pfam" id="PF08124"/>
    </source>
</evidence>
<evidence type="ECO:0000256" key="1">
    <source>
        <dbReference type="ARBA" id="ARBA00006699"/>
    </source>
</evidence>
<dbReference type="EMBL" id="BAABJV010000008">
    <property type="protein sequence ID" value="GAA4781898.1"/>
    <property type="molecule type" value="Genomic_DNA"/>
</dbReference>
<evidence type="ECO:0000256" key="2">
    <source>
        <dbReference type="ARBA" id="ARBA00022729"/>
    </source>
</evidence>
<feature type="domain" description="Polysaccharide lyase 8 N-terminal alpha-helical" evidence="7">
    <location>
        <begin position="63"/>
        <end position="393"/>
    </location>
</feature>
<dbReference type="SUPFAM" id="SSF48230">
    <property type="entry name" value="Chondroitin AC/alginate lyase"/>
    <property type="match status" value="1"/>
</dbReference>
<evidence type="ECO:0000259" key="5">
    <source>
        <dbReference type="Pfam" id="PF02278"/>
    </source>
</evidence>
<dbReference type="InterPro" id="IPR004103">
    <property type="entry name" value="Lyase_8_C"/>
</dbReference>
<dbReference type="RefSeq" id="WP_345614335.1">
    <property type="nucleotide sequence ID" value="NZ_BAABJV010000008.1"/>
</dbReference>
<proteinExistence type="inferred from homology"/>
<feature type="domain" description="Polysaccharide lyase family 8 central" evidence="5">
    <location>
        <begin position="436"/>
        <end position="735"/>
    </location>
</feature>
<keyword evidence="2 4" id="KW-0732">Signal</keyword>
<evidence type="ECO:0000256" key="3">
    <source>
        <dbReference type="ARBA" id="ARBA00023239"/>
    </source>
</evidence>
<dbReference type="PROSITE" id="PS51318">
    <property type="entry name" value="TAT"/>
    <property type="match status" value="1"/>
</dbReference>
<dbReference type="Proteomes" id="UP001501147">
    <property type="component" value="Unassembled WGS sequence"/>
</dbReference>
<dbReference type="Gene3D" id="1.50.10.100">
    <property type="entry name" value="Chondroitin AC/alginate lyase"/>
    <property type="match status" value="1"/>
</dbReference>
<dbReference type="InterPro" id="IPR038970">
    <property type="entry name" value="Lyase_8"/>
</dbReference>
<dbReference type="InterPro" id="IPR014718">
    <property type="entry name" value="GH-type_carb-bd"/>
</dbReference>
<evidence type="ECO:0000313" key="8">
    <source>
        <dbReference type="EMBL" id="GAA4781898.1"/>
    </source>
</evidence>
<sequence length="864" mass="91590">MHLSRRTLLSALPAAALTPAAAAAAAAGTGAPPPPGTAVGSPRDRATLIANALAVFAGTEWSNTRPETARRLAAIESSARARLADMDRAAAGELFRGLPLGESDGNLTRTFRSLYEIALATRVPGAAPAAPAAPLRGDREARRRVTEALVRLHEEYVGDQAAGYYGNWHTWEIGFPRYAGRILALLHEELSAGYPGLAAAYTATMDAYLRNGRDGDVDLDSRFHTGANLADITTNRVLQGAVLDDDARIRKALADQATVLTRIDPYRLRHGVTDGFYADGSFLQHSCVAYTGSYGKGLLTRMVESVRLLDGTAYAGPSPGTAAEGPAATALRWIAEGFAPLVFEGWLMECVKGRAVSRTAGGYTDTAAVVEAAVDLTAHLPRRAARRLAAWVKHVHTTSAAPPDPAGFASPVTIARHAGLLASSAAPADLVPPAHHAAFNAMDRTVHRRPGYAFALARSSDRVGRYEYMNGENLTPWFQGDGAHQLYLAGADQARAHGADRLTVLEPHRLPGTTAPVERRRSVPELYGTLWYDDPEHGFTASSEAQNAYVYFPRGTGAHSGGARLGAYGTAAHVLTDDAACAAARAGTLPDGLVTHRSARGTRSWYLLDEEIVVLAAGVCDPEGRALTTTLDARIAEPDAAVAVTGELPGGAPWNGSGAPAWLRYEDPSQGGAIGYLLLSGPAPTVLRETVTRSRRRIRLSNPDTPVTRQVFTLAVDRPPGAPPMAHAYALVPHATPERLRAYASGPPEVLCNTPRLQAVHHSGLGLTAVNSFGAGRHRVAGLTVRGPASLLLRRTADGRVHLALADPTTRRRTVSLTLRGRPLRLLSADRGVSARPVPGGVRLEVSVHRSHGRSLRAVLGPLR</sequence>
<dbReference type="SUPFAM" id="SSF49863">
    <property type="entry name" value="Hyaluronate lyase-like, C-terminal domain"/>
    <property type="match status" value="1"/>
</dbReference>
<dbReference type="InterPro" id="IPR006311">
    <property type="entry name" value="TAT_signal"/>
</dbReference>
<feature type="signal peptide" evidence="4">
    <location>
        <begin position="1"/>
        <end position="24"/>
    </location>
</feature>
<accession>A0ABP9AJ00</accession>
<gene>
    <name evidence="8" type="ORF">GCM10023329_34450</name>
</gene>
<keyword evidence="3 8" id="KW-0456">Lyase</keyword>
<comment type="caution">
    <text evidence="8">The sequence shown here is derived from an EMBL/GenBank/DDBJ whole genome shotgun (WGS) entry which is preliminary data.</text>
</comment>
<evidence type="ECO:0000259" key="6">
    <source>
        <dbReference type="Pfam" id="PF02884"/>
    </source>
</evidence>